<name>A0A849I212_9HYPH</name>
<comment type="caution">
    <text evidence="4">The sequence shown here is derived from an EMBL/GenBank/DDBJ whole genome shotgun (WGS) entry which is preliminary data.</text>
</comment>
<organism evidence="4 5">
    <name type="scientific">Enterovirga aerilata</name>
    <dbReference type="NCBI Taxonomy" id="2730920"/>
    <lineage>
        <taxon>Bacteria</taxon>
        <taxon>Pseudomonadati</taxon>
        <taxon>Pseudomonadota</taxon>
        <taxon>Alphaproteobacteria</taxon>
        <taxon>Hyphomicrobiales</taxon>
        <taxon>Methylobacteriaceae</taxon>
        <taxon>Enterovirga</taxon>
    </lineage>
</organism>
<evidence type="ECO:0000313" key="4">
    <source>
        <dbReference type="EMBL" id="NNM73836.1"/>
    </source>
</evidence>
<evidence type="ECO:0000256" key="1">
    <source>
        <dbReference type="SAM" id="MobiDB-lite"/>
    </source>
</evidence>
<dbReference type="InterPro" id="IPR046847">
    <property type="entry name" value="Xre-like_HTH"/>
</dbReference>
<feature type="region of interest" description="Disordered" evidence="1">
    <location>
        <begin position="1"/>
        <end position="33"/>
    </location>
</feature>
<dbReference type="Pfam" id="PF20432">
    <property type="entry name" value="Xre-like-HTH"/>
    <property type="match status" value="1"/>
</dbReference>
<accession>A0A849I212</accession>
<evidence type="ECO:0000313" key="5">
    <source>
        <dbReference type="Proteomes" id="UP000564885"/>
    </source>
</evidence>
<dbReference type="EMBL" id="JABEPP010000004">
    <property type="protein sequence ID" value="NNM73836.1"/>
    <property type="molecule type" value="Genomic_DNA"/>
</dbReference>
<evidence type="ECO:0000259" key="2">
    <source>
        <dbReference type="Pfam" id="PF09722"/>
    </source>
</evidence>
<gene>
    <name evidence="4" type="ORF">HJG44_15745</name>
</gene>
<reference evidence="4 5" key="1">
    <citation type="submission" date="2020-04" db="EMBL/GenBank/DDBJ databases">
        <title>Enterovirga sp. isolate from soil.</title>
        <authorList>
            <person name="Chea S."/>
            <person name="Kim D.-U."/>
        </authorList>
    </citation>
    <scope>NUCLEOTIDE SEQUENCE [LARGE SCALE GENOMIC DNA]</scope>
    <source>
        <strain evidence="4 5">DB1703</strain>
    </source>
</reference>
<dbReference type="AlphaFoldDB" id="A0A849I212"/>
<dbReference type="InterPro" id="IPR024467">
    <property type="entry name" value="Xre/MbcA/ParS-like_toxin-bd"/>
</dbReference>
<feature type="domain" description="Antitoxin Xre-like helix-turn-helix" evidence="3">
    <location>
        <begin position="34"/>
        <end position="89"/>
    </location>
</feature>
<keyword evidence="5" id="KW-1185">Reference proteome</keyword>
<dbReference type="Pfam" id="PF09722">
    <property type="entry name" value="Xre_MbcA_ParS_C"/>
    <property type="match status" value="1"/>
</dbReference>
<feature type="domain" description="Antitoxin Xre/MbcA/ParS-like toxin-binding" evidence="2">
    <location>
        <begin position="95"/>
        <end position="147"/>
    </location>
</feature>
<sequence>MAVSSPNLDSARKGVRVPAQPTSPERNKTTTSEQEAAAFASFARLADLWSLTTEEQIKLLGSPARSTFFKWKKDGGSLPRDTVERISHLFGIYKALQILLPEPKNADGWVRRPNRYFDGQSALDVMLKGQVVDIYRVRQYLDAQRGG</sequence>
<evidence type="ECO:0000259" key="3">
    <source>
        <dbReference type="Pfam" id="PF20432"/>
    </source>
</evidence>
<protein>
    <submittedName>
        <fullName evidence="4">DUF2384 domain-containing protein</fullName>
    </submittedName>
</protein>
<dbReference type="GO" id="GO:0003677">
    <property type="term" value="F:DNA binding"/>
    <property type="evidence" value="ECO:0007669"/>
    <property type="project" value="InterPro"/>
</dbReference>
<dbReference type="Proteomes" id="UP000564885">
    <property type="component" value="Unassembled WGS sequence"/>
</dbReference>
<proteinExistence type="predicted"/>